<keyword evidence="1" id="KW-1133">Transmembrane helix</keyword>
<evidence type="ECO:0000313" key="3">
    <source>
        <dbReference type="Proteomes" id="UP001464891"/>
    </source>
</evidence>
<dbReference type="EMBL" id="JAMPKM010000001">
    <property type="protein sequence ID" value="MEP0815717.1"/>
    <property type="molecule type" value="Genomic_DNA"/>
</dbReference>
<proteinExistence type="predicted"/>
<evidence type="ECO:0000256" key="1">
    <source>
        <dbReference type="SAM" id="Phobius"/>
    </source>
</evidence>
<dbReference type="RefSeq" id="WP_190431259.1">
    <property type="nucleotide sequence ID" value="NZ_JAMPKM010000001.1"/>
</dbReference>
<feature type="transmembrane region" description="Helical" evidence="1">
    <location>
        <begin position="81"/>
        <end position="102"/>
    </location>
</feature>
<sequence length="177" mass="19789">MNAAILPSIFVMTLLMVVGLMFFIRASVKDRTRAVQLIAEQAEESLLNRVQQYFDQRAYKVAALDPAQNQVTFQGVVRPSWFLAVFLTVLAAAGILCLALVLSMLLPGLTQILLGTVLLAPLAGFFYWQKAKRPEQVSLKIEPLESEKSQSWSRVTVTAHRDELAELQRALNLRVCD</sequence>
<reference evidence="2 3" key="1">
    <citation type="submission" date="2022-04" db="EMBL/GenBank/DDBJ databases">
        <title>Positive selection, recombination, and allopatry shape intraspecific diversity of widespread and dominant cyanobacteria.</title>
        <authorList>
            <person name="Wei J."/>
            <person name="Shu W."/>
            <person name="Hu C."/>
        </authorList>
    </citation>
    <scope>NUCLEOTIDE SEQUENCE [LARGE SCALE GENOMIC DNA]</scope>
    <source>
        <strain evidence="2 3">GB2-A4</strain>
    </source>
</reference>
<dbReference type="Proteomes" id="UP001464891">
    <property type="component" value="Unassembled WGS sequence"/>
</dbReference>
<dbReference type="PANTHER" id="PTHR35302">
    <property type="match status" value="1"/>
</dbReference>
<protein>
    <submittedName>
        <fullName evidence="2">Cofactor assembly of complex C subunit B</fullName>
    </submittedName>
</protein>
<keyword evidence="3" id="KW-1185">Reference proteome</keyword>
<feature type="transmembrane region" description="Helical" evidence="1">
    <location>
        <begin position="6"/>
        <end position="24"/>
    </location>
</feature>
<comment type="caution">
    <text evidence="2">The sequence shown here is derived from an EMBL/GenBank/DDBJ whole genome shotgun (WGS) entry which is preliminary data.</text>
</comment>
<dbReference type="PANTHER" id="PTHR35302:SF1">
    <property type="entry name" value="PROTEIN COFACTOR ASSEMBLY OF COMPLEX C SUBUNIT B CCB1, CHLOROPLASTIC"/>
    <property type="match status" value="1"/>
</dbReference>
<gene>
    <name evidence="2" type="ORF">NC998_01245</name>
</gene>
<keyword evidence="1" id="KW-0472">Membrane</keyword>
<keyword evidence="1" id="KW-0812">Transmembrane</keyword>
<accession>A0ABV0J1T0</accession>
<dbReference type="Pfam" id="PF12046">
    <property type="entry name" value="CCB1"/>
    <property type="match status" value="1"/>
</dbReference>
<feature type="transmembrane region" description="Helical" evidence="1">
    <location>
        <begin position="108"/>
        <end position="128"/>
    </location>
</feature>
<organism evidence="2 3">
    <name type="scientific">Trichocoleus desertorum GB2-A4</name>
    <dbReference type="NCBI Taxonomy" id="2933944"/>
    <lineage>
        <taxon>Bacteria</taxon>
        <taxon>Bacillati</taxon>
        <taxon>Cyanobacteriota</taxon>
        <taxon>Cyanophyceae</taxon>
        <taxon>Leptolyngbyales</taxon>
        <taxon>Trichocoleusaceae</taxon>
        <taxon>Trichocoleus</taxon>
    </lineage>
</organism>
<dbReference type="InterPro" id="IPR021919">
    <property type="entry name" value="CCB1"/>
</dbReference>
<evidence type="ECO:0000313" key="2">
    <source>
        <dbReference type="EMBL" id="MEP0815717.1"/>
    </source>
</evidence>
<name>A0ABV0J1T0_9CYAN</name>